<dbReference type="Pfam" id="PF01453">
    <property type="entry name" value="B_lectin"/>
    <property type="match status" value="1"/>
</dbReference>
<dbReference type="SUPFAM" id="SSF51110">
    <property type="entry name" value="alpha-D-mannose-specific plant lectins"/>
    <property type="match status" value="1"/>
</dbReference>
<dbReference type="EMBL" id="KZ305056">
    <property type="protein sequence ID" value="PIA33962.1"/>
    <property type="molecule type" value="Genomic_DNA"/>
</dbReference>
<feature type="chain" id="PRO_5013566020" description="Receptor-like serine/threonine-protein kinase" evidence="22">
    <location>
        <begin position="23"/>
        <end position="819"/>
    </location>
</feature>
<dbReference type="Gene3D" id="1.10.510.10">
    <property type="entry name" value="Transferase(Phosphotransferase) domain 1"/>
    <property type="match status" value="1"/>
</dbReference>
<dbReference type="OrthoDB" id="533232at2759"/>
<keyword evidence="10 19" id="KW-0418">Kinase</keyword>
<dbReference type="STRING" id="218851.A0A2G5CRQ0"/>
<reference evidence="25 26" key="1">
    <citation type="submission" date="2017-09" db="EMBL/GenBank/DDBJ databases">
        <title>WGS assembly of Aquilegia coerulea Goldsmith.</title>
        <authorList>
            <person name="Hodges S."/>
            <person name="Kramer E."/>
            <person name="Nordborg M."/>
            <person name="Tomkins J."/>
            <person name="Borevitz J."/>
            <person name="Derieg N."/>
            <person name="Yan J."/>
            <person name="Mihaltcheva S."/>
            <person name="Hayes R.D."/>
            <person name="Rokhsar D."/>
        </authorList>
    </citation>
    <scope>NUCLEOTIDE SEQUENCE [LARGE SCALE GENOMIC DNA]</scope>
    <source>
        <strain evidence="26">cv. Goldsmith</strain>
    </source>
</reference>
<evidence type="ECO:0000256" key="13">
    <source>
        <dbReference type="ARBA" id="ARBA00023136"/>
    </source>
</evidence>
<evidence type="ECO:0000256" key="6">
    <source>
        <dbReference type="ARBA" id="ARBA00022692"/>
    </source>
</evidence>
<evidence type="ECO:0000256" key="3">
    <source>
        <dbReference type="ARBA" id="ARBA00022536"/>
    </source>
</evidence>
<keyword evidence="4" id="KW-0597">Phosphoprotein</keyword>
<dbReference type="PANTHER" id="PTHR47976">
    <property type="entry name" value="G-TYPE LECTIN S-RECEPTOR-LIKE SERINE/THREONINE-PROTEIN KINASE SD2-5"/>
    <property type="match status" value="1"/>
</dbReference>
<dbReference type="SMART" id="SM00220">
    <property type="entry name" value="S_TKc"/>
    <property type="match status" value="1"/>
</dbReference>
<evidence type="ECO:0000256" key="4">
    <source>
        <dbReference type="ARBA" id="ARBA00022553"/>
    </source>
</evidence>
<keyword evidence="8" id="KW-0430">Lectin</keyword>
<evidence type="ECO:0000256" key="9">
    <source>
        <dbReference type="ARBA" id="ARBA00022741"/>
    </source>
</evidence>
<evidence type="ECO:0000256" key="16">
    <source>
        <dbReference type="ARBA" id="ARBA00023180"/>
    </source>
</evidence>
<keyword evidence="14" id="KW-1015">Disulfide bond</keyword>
<keyword evidence="15" id="KW-0675">Receptor</keyword>
<dbReference type="InterPro" id="IPR036426">
    <property type="entry name" value="Bulb-type_lectin_dom_sf"/>
</dbReference>
<dbReference type="FunFam" id="1.10.510.10:FF:000248">
    <property type="entry name" value="S-receptor-like kinase 5"/>
    <property type="match status" value="1"/>
</dbReference>
<accession>A0A2G5CRQ0</accession>
<dbReference type="PROSITE" id="PS00107">
    <property type="entry name" value="PROTEIN_KINASE_ATP"/>
    <property type="match status" value="1"/>
</dbReference>
<keyword evidence="26" id="KW-1185">Reference proteome</keyword>
<dbReference type="GO" id="GO:0004674">
    <property type="term" value="F:protein serine/threonine kinase activity"/>
    <property type="evidence" value="ECO:0007669"/>
    <property type="project" value="UniProtKB-KW"/>
</dbReference>
<keyword evidence="11 19" id="KW-0067">ATP-binding</keyword>
<dbReference type="InterPro" id="IPR000719">
    <property type="entry name" value="Prot_kinase_dom"/>
</dbReference>
<keyword evidence="3" id="KW-0245">EGF-like domain</keyword>
<dbReference type="PROSITE" id="PS00108">
    <property type="entry name" value="PROTEIN_KINASE_ST"/>
    <property type="match status" value="1"/>
</dbReference>
<keyword evidence="13 21" id="KW-0472">Membrane</keyword>
<comment type="subcellular location">
    <subcellularLocation>
        <location evidence="1">Membrane</location>
        <topology evidence="1">Single-pass type I membrane protein</topology>
    </subcellularLocation>
</comment>
<evidence type="ECO:0000256" key="11">
    <source>
        <dbReference type="ARBA" id="ARBA00022840"/>
    </source>
</evidence>
<dbReference type="Proteomes" id="UP000230069">
    <property type="component" value="Unassembled WGS sequence"/>
</dbReference>
<dbReference type="GO" id="GO:0106310">
    <property type="term" value="F:protein serine kinase activity"/>
    <property type="evidence" value="ECO:0007669"/>
    <property type="project" value="RHEA"/>
</dbReference>
<evidence type="ECO:0000256" key="14">
    <source>
        <dbReference type="ARBA" id="ARBA00023157"/>
    </source>
</evidence>
<keyword evidence="12 21" id="KW-1133">Transmembrane helix</keyword>
<sequence>MALYFVFLHLTLLLCYSYPTNAQSFFDPVVNVSTTWINTPSSCLSLTFKDNSMIRLICNRRISFDTLFGFGFYCNGDCTSYQLSVFLYSDAKLLPFFPIVIWSSNRNNLVRDNATLEFTQEGDLILRDVDNSFVWSTNTTNRSIVGLNVTDLGNLVLFNANNSIVWQSSDYPTDTLVFGQKLLEGQRLIASVSKSNSTEGLFSLFVNAKGLFAYVESNPPVSYFEYLVSEPKKRKEPSYMILLNGSVTLHILNDEENDPDCTYLVPLASSIQFLRLDFDGHLRVFEIEKGNVADLWQHSMDVCEYPLVCGNYGICSLGQCTCPQLISNGISFFKPIDDRQPNIAPHDHLLLHLEAITYFHLTNGINSTTLSSCKESCLRNCFCKAAFFRYLESETNGECFTQNDVFSLINDQQKIDKYNIDRDKKLVFIKVQMITNRIHAPTEPSSNVLFQNHVVKVFILIIAGLSSVFLTITSYVIWKKRNVSDKCINYLDQLPGMPTRFSYKDLRVATNNFSNKLGEGGFGTVYEGTLTDGTKVAVKRLYGLRNMKSSFLVEVETISSIHHVNLIRLLGFCVNASHQLLVYEYMCNGSLDNWIYSRNQNPTLDWQTRKKIILDIAKGLTYLHEECEQRIVHLDIKPQNILLDKKFNAKVSDFGLSKLIDREQSKVITTMRGTLGYLAPEWLSSVITEKVDVFSFGIVVIEMLCGRKNLDFSQPEECIHLLSLLEKSAKEDQLHDMFNKICEDMELPREEAGKIMMVAKWCLQNEYSERPSMSVVVKVLEGAMDIKIDLASKFSSALPPSTTVVASSPLLSSVLSGPR</sequence>
<feature type="domain" description="Bulb-type lectin" evidence="24">
    <location>
        <begin position="47"/>
        <end position="170"/>
    </location>
</feature>
<feature type="binding site" evidence="20">
    <location>
        <position position="539"/>
    </location>
    <ligand>
        <name>ATP</name>
        <dbReference type="ChEBI" id="CHEBI:30616"/>
    </ligand>
</feature>
<dbReference type="PROSITE" id="PS50011">
    <property type="entry name" value="PROTEIN_KINASE_DOM"/>
    <property type="match status" value="1"/>
</dbReference>
<dbReference type="Gene3D" id="3.30.200.20">
    <property type="entry name" value="Phosphorylase Kinase, domain 1"/>
    <property type="match status" value="1"/>
</dbReference>
<evidence type="ECO:0000256" key="21">
    <source>
        <dbReference type="SAM" id="Phobius"/>
    </source>
</evidence>
<dbReference type="FunFam" id="3.30.200.20:FF:000178">
    <property type="entry name" value="serine/threonine-protein kinase PBS1-like"/>
    <property type="match status" value="1"/>
</dbReference>
<evidence type="ECO:0000256" key="12">
    <source>
        <dbReference type="ARBA" id="ARBA00022989"/>
    </source>
</evidence>
<dbReference type="EC" id="2.7.11.1" evidence="19"/>
<dbReference type="Gene3D" id="2.90.10.30">
    <property type="match status" value="1"/>
</dbReference>
<dbReference type="PIRSF" id="PIRSF000641">
    <property type="entry name" value="SRK"/>
    <property type="match status" value="1"/>
</dbReference>
<comment type="catalytic activity">
    <reaction evidence="18 19">
        <text>L-seryl-[protein] + ATP = O-phospho-L-seryl-[protein] + ADP + H(+)</text>
        <dbReference type="Rhea" id="RHEA:17989"/>
        <dbReference type="Rhea" id="RHEA-COMP:9863"/>
        <dbReference type="Rhea" id="RHEA-COMP:11604"/>
        <dbReference type="ChEBI" id="CHEBI:15378"/>
        <dbReference type="ChEBI" id="CHEBI:29999"/>
        <dbReference type="ChEBI" id="CHEBI:30616"/>
        <dbReference type="ChEBI" id="CHEBI:83421"/>
        <dbReference type="ChEBI" id="CHEBI:456216"/>
        <dbReference type="EC" id="2.7.11.1"/>
    </reaction>
</comment>
<evidence type="ECO:0000256" key="8">
    <source>
        <dbReference type="ARBA" id="ARBA00022734"/>
    </source>
</evidence>
<dbReference type="InterPro" id="IPR001480">
    <property type="entry name" value="Bulb-type_lectin_dom"/>
</dbReference>
<organism evidence="25 26">
    <name type="scientific">Aquilegia coerulea</name>
    <name type="common">Rocky mountain columbine</name>
    <dbReference type="NCBI Taxonomy" id="218851"/>
    <lineage>
        <taxon>Eukaryota</taxon>
        <taxon>Viridiplantae</taxon>
        <taxon>Streptophyta</taxon>
        <taxon>Embryophyta</taxon>
        <taxon>Tracheophyta</taxon>
        <taxon>Spermatophyta</taxon>
        <taxon>Magnoliopsida</taxon>
        <taxon>Ranunculales</taxon>
        <taxon>Ranunculaceae</taxon>
        <taxon>Thalictroideae</taxon>
        <taxon>Aquilegia</taxon>
    </lineage>
</organism>
<protein>
    <recommendedName>
        <fullName evidence="19">Receptor-like serine/threonine-protein kinase</fullName>
        <ecNumber evidence="19">2.7.11.1</ecNumber>
    </recommendedName>
</protein>
<evidence type="ECO:0000256" key="1">
    <source>
        <dbReference type="ARBA" id="ARBA00004479"/>
    </source>
</evidence>
<evidence type="ECO:0000313" key="26">
    <source>
        <dbReference type="Proteomes" id="UP000230069"/>
    </source>
</evidence>
<proteinExistence type="inferred from homology"/>
<dbReference type="InParanoid" id="A0A2G5CRQ0"/>
<dbReference type="PROSITE" id="PS50927">
    <property type="entry name" value="BULB_LECTIN"/>
    <property type="match status" value="1"/>
</dbReference>
<dbReference type="FunFam" id="2.90.10.30:FF:000003">
    <property type="entry name" value="Os04g0303100 protein"/>
    <property type="match status" value="1"/>
</dbReference>
<name>A0A2G5CRQ0_AQUCA</name>
<dbReference type="CDD" id="cd00028">
    <property type="entry name" value="B_lectin"/>
    <property type="match status" value="1"/>
</dbReference>
<keyword evidence="2 19" id="KW-0723">Serine/threonine-protein kinase</keyword>
<evidence type="ECO:0000256" key="7">
    <source>
        <dbReference type="ARBA" id="ARBA00022729"/>
    </source>
</evidence>
<feature type="signal peptide" evidence="22">
    <location>
        <begin position="1"/>
        <end position="22"/>
    </location>
</feature>
<dbReference type="InterPro" id="IPR017441">
    <property type="entry name" value="Protein_kinase_ATP_BS"/>
</dbReference>
<dbReference type="SMART" id="SM00108">
    <property type="entry name" value="B_lectin"/>
    <property type="match status" value="1"/>
</dbReference>
<evidence type="ECO:0000256" key="18">
    <source>
        <dbReference type="ARBA" id="ARBA00048679"/>
    </source>
</evidence>
<feature type="domain" description="Protein kinase" evidence="23">
    <location>
        <begin position="511"/>
        <end position="784"/>
    </location>
</feature>
<dbReference type="InterPro" id="IPR051343">
    <property type="entry name" value="G-type_lectin_kinases/EP1-like"/>
</dbReference>
<comment type="catalytic activity">
    <reaction evidence="17 19">
        <text>L-threonyl-[protein] + ATP = O-phospho-L-threonyl-[protein] + ADP + H(+)</text>
        <dbReference type="Rhea" id="RHEA:46608"/>
        <dbReference type="Rhea" id="RHEA-COMP:11060"/>
        <dbReference type="Rhea" id="RHEA-COMP:11605"/>
        <dbReference type="ChEBI" id="CHEBI:15378"/>
        <dbReference type="ChEBI" id="CHEBI:30013"/>
        <dbReference type="ChEBI" id="CHEBI:30616"/>
        <dbReference type="ChEBI" id="CHEBI:61977"/>
        <dbReference type="ChEBI" id="CHEBI:456216"/>
        <dbReference type="EC" id="2.7.11.1"/>
    </reaction>
</comment>
<dbReference type="AlphaFoldDB" id="A0A2G5CRQ0"/>
<evidence type="ECO:0000256" key="5">
    <source>
        <dbReference type="ARBA" id="ARBA00022679"/>
    </source>
</evidence>
<keyword evidence="9 19" id="KW-0547">Nucleotide-binding</keyword>
<gene>
    <name evidence="25" type="ORF">AQUCO_03900083v1</name>
</gene>
<dbReference type="GO" id="GO:0016020">
    <property type="term" value="C:membrane"/>
    <property type="evidence" value="ECO:0007669"/>
    <property type="project" value="UniProtKB-SubCell"/>
</dbReference>
<keyword evidence="5 19" id="KW-0808">Transferase</keyword>
<dbReference type="GO" id="GO:0030246">
    <property type="term" value="F:carbohydrate binding"/>
    <property type="evidence" value="ECO:0007669"/>
    <property type="project" value="UniProtKB-KW"/>
</dbReference>
<dbReference type="InterPro" id="IPR024171">
    <property type="entry name" value="SRK-like_kinase"/>
</dbReference>
<dbReference type="SUPFAM" id="SSF56112">
    <property type="entry name" value="Protein kinase-like (PK-like)"/>
    <property type="match status" value="1"/>
</dbReference>
<comment type="similarity">
    <text evidence="19">Belongs to the protein kinase superfamily. Ser/Thr protein kinase family.</text>
</comment>
<evidence type="ECO:0000256" key="17">
    <source>
        <dbReference type="ARBA" id="ARBA00047899"/>
    </source>
</evidence>
<evidence type="ECO:0000256" key="15">
    <source>
        <dbReference type="ARBA" id="ARBA00023170"/>
    </source>
</evidence>
<evidence type="ECO:0000256" key="20">
    <source>
        <dbReference type="PROSITE-ProRule" id="PRU10141"/>
    </source>
</evidence>
<evidence type="ECO:0000259" key="23">
    <source>
        <dbReference type="PROSITE" id="PS50011"/>
    </source>
</evidence>
<dbReference type="InterPro" id="IPR008271">
    <property type="entry name" value="Ser/Thr_kinase_AS"/>
</dbReference>
<evidence type="ECO:0000259" key="24">
    <source>
        <dbReference type="PROSITE" id="PS50927"/>
    </source>
</evidence>
<keyword evidence="7 22" id="KW-0732">Signal</keyword>
<keyword evidence="16" id="KW-0325">Glycoprotein</keyword>
<evidence type="ECO:0000256" key="19">
    <source>
        <dbReference type="PIRNR" id="PIRNR000641"/>
    </source>
</evidence>
<evidence type="ECO:0000256" key="10">
    <source>
        <dbReference type="ARBA" id="ARBA00022777"/>
    </source>
</evidence>
<dbReference type="GO" id="GO:0005524">
    <property type="term" value="F:ATP binding"/>
    <property type="evidence" value="ECO:0007669"/>
    <property type="project" value="UniProtKB-UniRule"/>
</dbReference>
<evidence type="ECO:0000313" key="25">
    <source>
        <dbReference type="EMBL" id="PIA33962.1"/>
    </source>
</evidence>
<dbReference type="InterPro" id="IPR011009">
    <property type="entry name" value="Kinase-like_dom_sf"/>
</dbReference>
<keyword evidence="6 21" id="KW-0812">Transmembrane</keyword>
<feature type="transmembrane region" description="Helical" evidence="21">
    <location>
        <begin position="457"/>
        <end position="478"/>
    </location>
</feature>
<evidence type="ECO:0000256" key="2">
    <source>
        <dbReference type="ARBA" id="ARBA00022527"/>
    </source>
</evidence>
<dbReference type="PANTHER" id="PTHR47976:SF30">
    <property type="entry name" value="RECEPTOR-LIKE SERINE_THREONINE-PROTEIN KINASE"/>
    <property type="match status" value="1"/>
</dbReference>
<dbReference type="Pfam" id="PF00069">
    <property type="entry name" value="Pkinase"/>
    <property type="match status" value="1"/>
</dbReference>
<evidence type="ECO:0000256" key="22">
    <source>
        <dbReference type="SAM" id="SignalP"/>
    </source>
</evidence>